<dbReference type="PANTHER" id="PTHR43283">
    <property type="entry name" value="BETA-LACTAMASE-RELATED"/>
    <property type="match status" value="1"/>
</dbReference>
<dbReference type="InterPro" id="IPR001466">
    <property type="entry name" value="Beta-lactam-related"/>
</dbReference>
<dbReference type="Gene3D" id="3.40.710.10">
    <property type="entry name" value="DD-peptidase/beta-lactamase superfamily"/>
    <property type="match status" value="1"/>
</dbReference>
<accession>A0A6J6BEL8</accession>
<evidence type="ECO:0000259" key="1">
    <source>
        <dbReference type="Pfam" id="PF00144"/>
    </source>
</evidence>
<feature type="domain" description="Beta-lactamase-related" evidence="1">
    <location>
        <begin position="43"/>
        <end position="363"/>
    </location>
</feature>
<name>A0A6J6BEL8_9ZZZZ</name>
<evidence type="ECO:0000313" key="2">
    <source>
        <dbReference type="EMBL" id="CAB4537412.1"/>
    </source>
</evidence>
<dbReference type="SUPFAM" id="SSF56601">
    <property type="entry name" value="beta-lactamase/transpeptidase-like"/>
    <property type="match status" value="1"/>
</dbReference>
<dbReference type="InterPro" id="IPR012338">
    <property type="entry name" value="Beta-lactam/transpept-like"/>
</dbReference>
<organism evidence="2">
    <name type="scientific">freshwater metagenome</name>
    <dbReference type="NCBI Taxonomy" id="449393"/>
    <lineage>
        <taxon>unclassified sequences</taxon>
        <taxon>metagenomes</taxon>
        <taxon>ecological metagenomes</taxon>
    </lineage>
</organism>
<gene>
    <name evidence="2" type="ORF">UFOPK1493_00073</name>
</gene>
<reference evidence="2" key="1">
    <citation type="submission" date="2020-05" db="EMBL/GenBank/DDBJ databases">
        <authorList>
            <person name="Chiriac C."/>
            <person name="Salcher M."/>
            <person name="Ghai R."/>
            <person name="Kavagutti S V."/>
        </authorList>
    </citation>
    <scope>NUCLEOTIDE SEQUENCE</scope>
</reference>
<dbReference type="Pfam" id="PF00144">
    <property type="entry name" value="Beta-lactamase"/>
    <property type="match status" value="1"/>
</dbReference>
<dbReference type="InterPro" id="IPR050789">
    <property type="entry name" value="Diverse_Enzym_Activities"/>
</dbReference>
<protein>
    <submittedName>
        <fullName evidence="2">Unannotated protein</fullName>
    </submittedName>
</protein>
<proteinExistence type="predicted"/>
<dbReference type="PANTHER" id="PTHR43283:SF18">
    <property type="match status" value="1"/>
</dbReference>
<dbReference type="AlphaFoldDB" id="A0A6J6BEL8"/>
<dbReference type="EMBL" id="CAEZSR010000002">
    <property type="protein sequence ID" value="CAB4537412.1"/>
    <property type="molecule type" value="Genomic_DNA"/>
</dbReference>
<sequence length="488" mass="53264">MDEELVDEEQVDENRTSADIDARRSAVLHGLLPIMRIADRPLRSTLTERMHHHACPGVGIAVMHDGRIDWADGFGRRHADRPDPVGPETVFMAASCSKPVTAMLVLQQVDRGVLDLDTDVNTYLRRWHVPPNEFTAEQPVTLRHLLSHTAGVTVNGFGATVNDGRPVADVFDLLAGRPPARNAPILVDKPYDGTDRYSGGGYVIAQLVLEDVLDATFDRIADEHLLTPLGMTRSSFVHPLTPRLCDDVAAGHGDGGRPHPGDWMISSEMAAGGLFSTARDYATFLLACRDAWLGVPGAVLGRSLAQEMTTRHGHGVFGLGVKVMGDGSTARINHGGSNDGYQSETNLYLESGDGAVVLTNAVSGIYLFREILNGIADVYDWPAYMPAPKRLHTFTEADLQRYVGEYRIELGIELPLLRVWAEDGRLFNEIPGLRFGVQEVFCDTDGVLFNQTGPFETRTVDGPDGRVAALHVYEGDVEIIRATRVAAP</sequence>